<comment type="caution">
    <text evidence="1">The sequence shown here is derived from an EMBL/GenBank/DDBJ whole genome shotgun (WGS) entry which is preliminary data.</text>
</comment>
<name>A0A830B6F0_9LAMI</name>
<dbReference type="EMBL" id="BMAC01000046">
    <property type="protein sequence ID" value="GFP82556.1"/>
    <property type="molecule type" value="Genomic_DNA"/>
</dbReference>
<sequence length="110" mass="11805">MKKTREFAAKFDAEAAVIAFSRAGNVFAFGDPSVDSVVRRYLAEGSGGGGAEEERPQTPAEERIAAALEKGSWDAVVEGLGPREIDELSMEIMKLKHVLAERAAELAARV</sequence>
<reference evidence="1" key="1">
    <citation type="submission" date="2020-07" db="EMBL/GenBank/DDBJ databases">
        <title>Ethylene signaling mediates host invasion by parasitic plants.</title>
        <authorList>
            <person name="Yoshida S."/>
        </authorList>
    </citation>
    <scope>NUCLEOTIDE SEQUENCE</scope>
    <source>
        <strain evidence="1">Okayama</strain>
    </source>
</reference>
<evidence type="ECO:0008006" key="3">
    <source>
        <dbReference type="Google" id="ProtNLM"/>
    </source>
</evidence>
<evidence type="ECO:0000313" key="1">
    <source>
        <dbReference type="EMBL" id="GFP82556.1"/>
    </source>
</evidence>
<proteinExistence type="predicted"/>
<dbReference type="InterPro" id="IPR036879">
    <property type="entry name" value="TF_MADSbox_sf"/>
</dbReference>
<evidence type="ECO:0000313" key="2">
    <source>
        <dbReference type="Proteomes" id="UP000653305"/>
    </source>
</evidence>
<protein>
    <recommendedName>
        <fullName evidence="3">MADS-box domain-containing protein</fullName>
    </recommendedName>
</protein>
<organism evidence="1 2">
    <name type="scientific">Phtheirospermum japonicum</name>
    <dbReference type="NCBI Taxonomy" id="374723"/>
    <lineage>
        <taxon>Eukaryota</taxon>
        <taxon>Viridiplantae</taxon>
        <taxon>Streptophyta</taxon>
        <taxon>Embryophyta</taxon>
        <taxon>Tracheophyta</taxon>
        <taxon>Spermatophyta</taxon>
        <taxon>Magnoliopsida</taxon>
        <taxon>eudicotyledons</taxon>
        <taxon>Gunneridae</taxon>
        <taxon>Pentapetalae</taxon>
        <taxon>asterids</taxon>
        <taxon>lamiids</taxon>
        <taxon>Lamiales</taxon>
        <taxon>Orobanchaceae</taxon>
        <taxon>Orobanchaceae incertae sedis</taxon>
        <taxon>Phtheirospermum</taxon>
    </lineage>
</organism>
<dbReference type="GO" id="GO:0003677">
    <property type="term" value="F:DNA binding"/>
    <property type="evidence" value="ECO:0007669"/>
    <property type="project" value="InterPro"/>
</dbReference>
<dbReference type="GO" id="GO:0046983">
    <property type="term" value="F:protein dimerization activity"/>
    <property type="evidence" value="ECO:0007669"/>
    <property type="project" value="InterPro"/>
</dbReference>
<accession>A0A830B6F0</accession>
<dbReference type="AlphaFoldDB" id="A0A830B6F0"/>
<dbReference type="OrthoDB" id="1896642at2759"/>
<dbReference type="SUPFAM" id="SSF55455">
    <property type="entry name" value="SRF-like"/>
    <property type="match status" value="1"/>
</dbReference>
<keyword evidence="2" id="KW-1185">Reference proteome</keyword>
<dbReference type="Gene3D" id="3.40.1810.10">
    <property type="entry name" value="Transcription factor, MADS-box"/>
    <property type="match status" value="1"/>
</dbReference>
<gene>
    <name evidence="1" type="ORF">PHJA_000398600</name>
</gene>
<dbReference type="Proteomes" id="UP000653305">
    <property type="component" value="Unassembled WGS sequence"/>
</dbReference>